<protein>
    <submittedName>
        <fullName evidence="1">15736_t:CDS:1</fullName>
    </submittedName>
</protein>
<dbReference type="EMBL" id="CAJVPZ010009928">
    <property type="protein sequence ID" value="CAG8614377.1"/>
    <property type="molecule type" value="Genomic_DNA"/>
</dbReference>
<reference evidence="1" key="1">
    <citation type="submission" date="2021-06" db="EMBL/GenBank/DDBJ databases">
        <authorList>
            <person name="Kallberg Y."/>
            <person name="Tangrot J."/>
            <person name="Rosling A."/>
        </authorList>
    </citation>
    <scope>NUCLEOTIDE SEQUENCE</scope>
    <source>
        <strain evidence="1">IN212</strain>
    </source>
</reference>
<dbReference type="AlphaFoldDB" id="A0A9N9GLF8"/>
<name>A0A9N9GLF8_9GLOM</name>
<feature type="non-terminal residue" evidence="1">
    <location>
        <position position="1"/>
    </location>
</feature>
<accession>A0A9N9GLF8</accession>
<sequence>MLSDTSSQMMLANIEKDPKLKALLLAEVIHLSPELLLLDKQALQADFLQRIEVLLGDLPQTRLKAQEKTIKTQ</sequence>
<evidence type="ECO:0000313" key="1">
    <source>
        <dbReference type="EMBL" id="CAG8614377.1"/>
    </source>
</evidence>
<proteinExistence type="predicted"/>
<evidence type="ECO:0000313" key="2">
    <source>
        <dbReference type="Proteomes" id="UP000789396"/>
    </source>
</evidence>
<dbReference type="Proteomes" id="UP000789396">
    <property type="component" value="Unassembled WGS sequence"/>
</dbReference>
<comment type="caution">
    <text evidence="1">The sequence shown here is derived from an EMBL/GenBank/DDBJ whole genome shotgun (WGS) entry which is preliminary data.</text>
</comment>
<organism evidence="1 2">
    <name type="scientific">Racocetra fulgida</name>
    <dbReference type="NCBI Taxonomy" id="60492"/>
    <lineage>
        <taxon>Eukaryota</taxon>
        <taxon>Fungi</taxon>
        <taxon>Fungi incertae sedis</taxon>
        <taxon>Mucoromycota</taxon>
        <taxon>Glomeromycotina</taxon>
        <taxon>Glomeromycetes</taxon>
        <taxon>Diversisporales</taxon>
        <taxon>Gigasporaceae</taxon>
        <taxon>Racocetra</taxon>
    </lineage>
</organism>
<gene>
    <name evidence="1" type="ORF">RFULGI_LOCUS7108</name>
</gene>
<keyword evidence="2" id="KW-1185">Reference proteome</keyword>